<dbReference type="STRING" id="1231336.L248_3069"/>
<protein>
    <submittedName>
        <fullName evidence="1">Uncharacterized protein</fullName>
    </submittedName>
</protein>
<reference evidence="2" key="1">
    <citation type="journal article" date="2013" name="Genome Announc.">
        <title>Whole-Genome Sequencing of Lactobacillus shenzhenensis Strain LY-73T.</title>
        <authorList>
            <person name="Lin Z."/>
            <person name="Liu Z."/>
            <person name="Yang R."/>
            <person name="Zou Y."/>
            <person name="Wan D."/>
            <person name="Chen J."/>
            <person name="Guo M."/>
            <person name="Zhao J."/>
            <person name="Fang C."/>
            <person name="Yang R."/>
            <person name="Liu F."/>
        </authorList>
    </citation>
    <scope>NUCLEOTIDE SEQUENCE [LARGE SCALE GENOMIC DNA]</scope>
    <source>
        <strain evidence="2">LY-73</strain>
    </source>
</reference>
<sequence length="182" mass="21614">MGRKGRRTVTQRNRYIVKIQKLDGHGKHRSEWFTFSNDLQRGLKQMAVTEGLDAALQFLQGALIVYPLGPYIEGVIPPMGLGRILVVQRKKQGPVNRPRAQFLMPERWHGTDAADIRDALRYVQHDYSYWTRAQIAADLAAWRAKYHLPNRFWHWPRAWVKQLSQWRVNRLWRQLHHRSQTR</sequence>
<dbReference type="HOGENOM" id="CLU_1480286_0_0_9"/>
<gene>
    <name evidence="1" type="ORF">L248_3069</name>
</gene>
<organism evidence="1 2">
    <name type="scientific">Schleiferilactobacillus shenzhenensis LY-73</name>
    <dbReference type="NCBI Taxonomy" id="1231336"/>
    <lineage>
        <taxon>Bacteria</taxon>
        <taxon>Bacillati</taxon>
        <taxon>Bacillota</taxon>
        <taxon>Bacilli</taxon>
        <taxon>Lactobacillales</taxon>
        <taxon>Lactobacillaceae</taxon>
        <taxon>Schleiferilactobacillus</taxon>
    </lineage>
</organism>
<dbReference type="EMBL" id="KI271589">
    <property type="protein sequence ID" value="ERL65131.1"/>
    <property type="molecule type" value="Genomic_DNA"/>
</dbReference>
<proteinExistence type="predicted"/>
<dbReference type="Proteomes" id="UP000030647">
    <property type="component" value="Unassembled WGS sequence"/>
</dbReference>
<dbReference type="AlphaFoldDB" id="U4TJW4"/>
<dbReference type="Pfam" id="PF24727">
    <property type="entry name" value="DUF7679"/>
    <property type="match status" value="1"/>
</dbReference>
<keyword evidence="2" id="KW-1185">Reference proteome</keyword>
<name>U4TJW4_9LACO</name>
<dbReference type="InterPro" id="IPR056096">
    <property type="entry name" value="DUF7679"/>
</dbReference>
<evidence type="ECO:0000313" key="1">
    <source>
        <dbReference type="EMBL" id="ERL65131.1"/>
    </source>
</evidence>
<accession>U4TJW4</accession>
<evidence type="ECO:0000313" key="2">
    <source>
        <dbReference type="Proteomes" id="UP000030647"/>
    </source>
</evidence>